<dbReference type="OrthoDB" id="3243252at2"/>
<evidence type="ECO:0000259" key="1">
    <source>
        <dbReference type="PROSITE" id="PS50030"/>
    </source>
</evidence>
<dbReference type="AlphaFoldDB" id="A0A521EJ96"/>
<dbReference type="InterPro" id="IPR009057">
    <property type="entry name" value="Homeodomain-like_sf"/>
</dbReference>
<keyword evidence="3" id="KW-1185">Reference proteome</keyword>
<dbReference type="Proteomes" id="UP000317315">
    <property type="component" value="Unassembled WGS sequence"/>
</dbReference>
<dbReference type="RefSeq" id="WP_142936284.1">
    <property type="nucleotide sequence ID" value="NZ_FXTM01000043.1"/>
</dbReference>
<reference evidence="2 3" key="1">
    <citation type="submission" date="2017-05" db="EMBL/GenBank/DDBJ databases">
        <authorList>
            <person name="Varghese N."/>
            <person name="Submissions S."/>
        </authorList>
    </citation>
    <scope>NUCLEOTIDE SEQUENCE [LARGE SCALE GENOMIC DNA]</scope>
    <source>
        <strain evidence="2 3">DSM 16304</strain>
    </source>
</reference>
<dbReference type="SUPFAM" id="SSF46689">
    <property type="entry name" value="Homeodomain-like"/>
    <property type="match status" value="1"/>
</dbReference>
<dbReference type="InterPro" id="IPR015940">
    <property type="entry name" value="UBA"/>
</dbReference>
<evidence type="ECO:0000313" key="3">
    <source>
        <dbReference type="Proteomes" id="UP000317315"/>
    </source>
</evidence>
<protein>
    <recommendedName>
        <fullName evidence="1">UBA domain-containing protein</fullName>
    </recommendedName>
</protein>
<proteinExistence type="predicted"/>
<accession>A0A521EJ96</accession>
<evidence type="ECO:0000313" key="2">
    <source>
        <dbReference type="EMBL" id="SMO83985.1"/>
    </source>
</evidence>
<sequence length="417" mass="49562">MNKNFEFQRANSLQEEFEAKNDILSSKFLELSSEEYFNEIFSDKNENDDVVIVLGTLKDKKGNVLESGTIIRVKAEDIWKITWRSNAYIPYCDFRRNYYHSKTLERVRAFVVDCDGVTSSRLRKILRYLWSTLPAEPTHIVNSGKGVHFVYLLSEPAEVKGLRWSVNSLNRAIQEKFSSILDVDKHPVVHPYRFPGFLTKINTTARGFRVREPYNLEELMKLFEIKPKKEKKKQEKNSKKKAKLLVLPNGRRAFFEWVLRKLFFNPPILGRRQNSFFALGIVSYKCRREVPYEEAVETIEMVYEDMMDRNLHIGFDIQEAYEAFHKGYNPKYVRASWKYLCSLFGWEYRPNKRNGRTREEHLRLARKIRSIYAEERKKEKEEHIKRLISKGYSKSEIAEMLGISRRNLYKTYGYLFK</sequence>
<dbReference type="EMBL" id="FXTM01000043">
    <property type="protein sequence ID" value="SMO83985.1"/>
    <property type="molecule type" value="Genomic_DNA"/>
</dbReference>
<gene>
    <name evidence="2" type="ORF">SAMN06269117_1432</name>
</gene>
<dbReference type="PROSITE" id="PS50030">
    <property type="entry name" value="UBA"/>
    <property type="match status" value="1"/>
</dbReference>
<dbReference type="Gene3D" id="1.10.10.60">
    <property type="entry name" value="Homeodomain-like"/>
    <property type="match status" value="1"/>
</dbReference>
<name>A0A521EJ96_9BACT</name>
<feature type="domain" description="UBA" evidence="1">
    <location>
        <begin position="378"/>
        <end position="417"/>
    </location>
</feature>
<organism evidence="2 3">
    <name type="scientific">Balnearium lithotrophicum</name>
    <dbReference type="NCBI Taxonomy" id="223788"/>
    <lineage>
        <taxon>Bacteria</taxon>
        <taxon>Pseudomonadati</taxon>
        <taxon>Aquificota</taxon>
        <taxon>Aquificia</taxon>
        <taxon>Desulfurobacteriales</taxon>
        <taxon>Desulfurobacteriaceae</taxon>
        <taxon>Balnearium</taxon>
    </lineage>
</organism>